<dbReference type="InterPro" id="IPR024742">
    <property type="entry name" value="Glycogen_debranch_N"/>
</dbReference>
<feature type="domain" description="Glycogen debranching enzyme bacterial and archaeal type N-terminal" evidence="2">
    <location>
        <begin position="19"/>
        <end position="258"/>
    </location>
</feature>
<name>A0A212K876_9BACT</name>
<dbReference type="Pfam" id="PF06202">
    <property type="entry name" value="GDE_C"/>
    <property type="match status" value="1"/>
</dbReference>
<dbReference type="GO" id="GO:0005980">
    <property type="term" value="P:glycogen catabolic process"/>
    <property type="evidence" value="ECO:0007669"/>
    <property type="project" value="InterPro"/>
</dbReference>
<protein>
    <recommendedName>
        <fullName evidence="4">Glycogen debranching enzyme</fullName>
    </recommendedName>
</protein>
<evidence type="ECO:0000259" key="1">
    <source>
        <dbReference type="Pfam" id="PF06202"/>
    </source>
</evidence>
<dbReference type="EMBL" id="FLUP01000001">
    <property type="protein sequence ID" value="SBW07903.1"/>
    <property type="molecule type" value="Genomic_DNA"/>
</dbReference>
<dbReference type="InterPro" id="IPR032790">
    <property type="entry name" value="GDE_C"/>
</dbReference>
<accession>A0A212K876</accession>
<evidence type="ECO:0008006" key="4">
    <source>
        <dbReference type="Google" id="ProtNLM"/>
    </source>
</evidence>
<dbReference type="InterPro" id="IPR012341">
    <property type="entry name" value="6hp_glycosidase-like_sf"/>
</dbReference>
<dbReference type="GO" id="GO:0004135">
    <property type="term" value="F:amylo-alpha-1,6-glucosidase activity"/>
    <property type="evidence" value="ECO:0007669"/>
    <property type="project" value="InterPro"/>
</dbReference>
<sequence length="722" mass="79198">MRFSFDKAACQNTRRALHREWLLTNERGDCSGSSILCCNTRKYHGLLAVNTPYGRHVLLSALEESVCGGGREFFFSTRQHPGTLYPNGHEYLEAFQLDQWPQSTYRVGEVSLSREVLLARDKSLLLLRYELRGPEDIPPLTLRIKPLLAYRNVHALTRVNPALRTDTLLVAGGFAARPYESLPPLYIQAAGDSGKACARAANAEGAATSEKCGPHAAASFFAEPDWCRNVEYFEERERGFDDSEDLFMPGTLEIALPPLPQGGYVYVAAGTEACGENLRTLWETESRARTDAHLAGGGLAGQLAQAGDQFCITTPSGRATVIAGYPWFDDWGRDTLISLPGLTFYAGREEFGLHVLAEVGRHIRNGLVPNMFSESGEHAYNSVDASLWYAFALQQVLAAVPDGLAWARQHAWDALKAIIKGYRKGPGMGIFVDAEGLLHAGDAHTQLTWMDAQVNGCPVTPRHGCPVEINALWYNTLAFADSLAAAFQEPLLTGERQRAAMRDAFLRRFWTTEAGGYLGDVWRNGQLDRSVRPNQIFAVSLPHAVLADDFQPQVVECVRNRLLTPFGLRTLAPDAAAYKGRYEGNGESRDAAYHQGTVWPWLLGHYADALLHTAWDMNGAVQGLLDMVTPLFCQHLCEAGLGSISEVFDGSPPYNPGGCTAQAWSVAECLRMLKKLQKAAPDVYAHWEQRVAHCLAHPASGDKTGICRATMTLGVSAPGSEE</sequence>
<dbReference type="AlphaFoldDB" id="A0A212K876"/>
<evidence type="ECO:0000259" key="2">
    <source>
        <dbReference type="Pfam" id="PF12439"/>
    </source>
</evidence>
<dbReference type="InterPro" id="IPR010401">
    <property type="entry name" value="AGL/Gdb1"/>
</dbReference>
<proteinExistence type="predicted"/>
<dbReference type="Gene3D" id="1.50.10.10">
    <property type="match status" value="1"/>
</dbReference>
<reference evidence="3" key="1">
    <citation type="submission" date="2016-04" db="EMBL/GenBank/DDBJ databases">
        <authorList>
            <person name="Evans L.H."/>
            <person name="Alamgir A."/>
            <person name="Owens N."/>
            <person name="Weber N.D."/>
            <person name="Virtaneva K."/>
            <person name="Barbian K."/>
            <person name="Babar A."/>
            <person name="Rosenke K."/>
        </authorList>
    </citation>
    <scope>NUCLEOTIDE SEQUENCE</scope>
    <source>
        <strain evidence="3">92-2</strain>
    </source>
</reference>
<dbReference type="SUPFAM" id="SSF48208">
    <property type="entry name" value="Six-hairpin glycosidases"/>
    <property type="match status" value="1"/>
</dbReference>
<organism evidence="3">
    <name type="scientific">uncultured Desulfovibrio sp</name>
    <dbReference type="NCBI Taxonomy" id="167968"/>
    <lineage>
        <taxon>Bacteria</taxon>
        <taxon>Pseudomonadati</taxon>
        <taxon>Thermodesulfobacteriota</taxon>
        <taxon>Desulfovibrionia</taxon>
        <taxon>Desulfovibrionales</taxon>
        <taxon>Desulfovibrionaceae</taxon>
        <taxon>Desulfovibrio</taxon>
        <taxon>environmental samples</taxon>
    </lineage>
</organism>
<dbReference type="RefSeq" id="WP_227119022.1">
    <property type="nucleotide sequence ID" value="NZ_LT598928.1"/>
</dbReference>
<dbReference type="PANTHER" id="PTHR10569:SF2">
    <property type="entry name" value="GLYCOGEN DEBRANCHING ENZYME"/>
    <property type="match status" value="1"/>
</dbReference>
<evidence type="ECO:0000313" key="3">
    <source>
        <dbReference type="EMBL" id="SBW07903.1"/>
    </source>
</evidence>
<feature type="domain" description="Glycogen debranching enzyme C-terminal" evidence="1">
    <location>
        <begin position="306"/>
        <end position="671"/>
    </location>
</feature>
<dbReference type="PANTHER" id="PTHR10569">
    <property type="entry name" value="GLYCOGEN DEBRANCHING ENZYME"/>
    <property type="match status" value="1"/>
</dbReference>
<dbReference type="GO" id="GO:0004134">
    <property type="term" value="F:4-alpha-glucanotransferase activity"/>
    <property type="evidence" value="ECO:0007669"/>
    <property type="project" value="InterPro"/>
</dbReference>
<dbReference type="InterPro" id="IPR008928">
    <property type="entry name" value="6-hairpin_glycosidase_sf"/>
</dbReference>
<dbReference type="Pfam" id="PF12439">
    <property type="entry name" value="GDE_N"/>
    <property type="match status" value="1"/>
</dbReference>
<gene>
    <name evidence="3" type="ORF">KM92DES2_12395</name>
</gene>